<gene>
    <name evidence="1" type="ORF">SPELUC_LOCUS12124</name>
</gene>
<sequence>MWLLSASEAIKINTNQEKTSGYLILQFRLNQNNILGFCERRESRHISSWGTHVLQPR</sequence>
<name>A0ACA9PMC2_9GLOM</name>
<accession>A0ACA9PMC2</accession>
<organism evidence="1 2">
    <name type="scientific">Cetraspora pellucida</name>
    <dbReference type="NCBI Taxonomy" id="1433469"/>
    <lineage>
        <taxon>Eukaryota</taxon>
        <taxon>Fungi</taxon>
        <taxon>Fungi incertae sedis</taxon>
        <taxon>Mucoromycota</taxon>
        <taxon>Glomeromycotina</taxon>
        <taxon>Glomeromycetes</taxon>
        <taxon>Diversisporales</taxon>
        <taxon>Gigasporaceae</taxon>
        <taxon>Cetraspora</taxon>
    </lineage>
</organism>
<reference evidence="1" key="1">
    <citation type="submission" date="2021-06" db="EMBL/GenBank/DDBJ databases">
        <authorList>
            <person name="Kallberg Y."/>
            <person name="Tangrot J."/>
            <person name="Rosling A."/>
        </authorList>
    </citation>
    <scope>NUCLEOTIDE SEQUENCE</scope>
    <source>
        <strain evidence="1">28 12/20/2015</strain>
    </source>
</reference>
<protein>
    <submittedName>
        <fullName evidence="1">3872_t:CDS:1</fullName>
    </submittedName>
</protein>
<feature type="non-terminal residue" evidence="1">
    <location>
        <position position="57"/>
    </location>
</feature>
<proteinExistence type="predicted"/>
<evidence type="ECO:0000313" key="2">
    <source>
        <dbReference type="Proteomes" id="UP000789366"/>
    </source>
</evidence>
<dbReference type="EMBL" id="CAJVPW010027601">
    <property type="protein sequence ID" value="CAG8716055.1"/>
    <property type="molecule type" value="Genomic_DNA"/>
</dbReference>
<dbReference type="Proteomes" id="UP000789366">
    <property type="component" value="Unassembled WGS sequence"/>
</dbReference>
<keyword evidence="2" id="KW-1185">Reference proteome</keyword>
<evidence type="ECO:0000313" key="1">
    <source>
        <dbReference type="EMBL" id="CAG8716055.1"/>
    </source>
</evidence>
<comment type="caution">
    <text evidence="1">The sequence shown here is derived from an EMBL/GenBank/DDBJ whole genome shotgun (WGS) entry which is preliminary data.</text>
</comment>